<dbReference type="Gene3D" id="3.40.50.12370">
    <property type="match status" value="1"/>
</dbReference>
<name>A0A1I3MPN0_9FLAO</name>
<proteinExistence type="predicted"/>
<dbReference type="RefSeq" id="WP_090838830.1">
    <property type="nucleotide sequence ID" value="NZ_FORM01000003.1"/>
</dbReference>
<sequence>MKKILIPTDFTLNSFQTIDYVLQLFKHEYCDFYFLNTYSYNANGLDAIAMLQADEDWFDRPRDYALKQLGKLVERYTLNCYDLNHHFFAVSECSGLLSSIQKNTKVLDIDLIILTSKNKNRLGAKTQAIVDKIRCCPVLIVPPHAASCNTVNITIASDFKQKVNTTQIDGFCNILEHTNLEITVLILAKQNTLSDSAANHLEAMLTYLKLKTNSTVALQYAHTSFSLKTYAKSHMDGIMCVVDKKPDILRKIGMFRSNVFSTLKQLHSNTVLTIHQ</sequence>
<accession>A0A1I3MPN0</accession>
<evidence type="ECO:0000313" key="1">
    <source>
        <dbReference type="EMBL" id="SFI98978.1"/>
    </source>
</evidence>
<dbReference type="AlphaFoldDB" id="A0A1I3MPN0"/>
<organism evidence="1 2">
    <name type="scientific">Olleya namhaensis</name>
    <dbReference type="NCBI Taxonomy" id="1144750"/>
    <lineage>
        <taxon>Bacteria</taxon>
        <taxon>Pseudomonadati</taxon>
        <taxon>Bacteroidota</taxon>
        <taxon>Flavobacteriia</taxon>
        <taxon>Flavobacteriales</taxon>
        <taxon>Flavobacteriaceae</taxon>
    </lineage>
</organism>
<dbReference type="STRING" id="1144750.SAMN05443431_103251"/>
<dbReference type="EMBL" id="FORM01000003">
    <property type="protein sequence ID" value="SFI98978.1"/>
    <property type="molecule type" value="Genomic_DNA"/>
</dbReference>
<evidence type="ECO:0000313" key="2">
    <source>
        <dbReference type="Proteomes" id="UP000199559"/>
    </source>
</evidence>
<dbReference type="Proteomes" id="UP000199559">
    <property type="component" value="Unassembled WGS sequence"/>
</dbReference>
<protein>
    <submittedName>
        <fullName evidence="1">Nucleotide-binding universal stress protein, UspA family</fullName>
    </submittedName>
</protein>
<keyword evidence="2" id="KW-1185">Reference proteome</keyword>
<reference evidence="2" key="1">
    <citation type="submission" date="2016-10" db="EMBL/GenBank/DDBJ databases">
        <authorList>
            <person name="Varghese N."/>
            <person name="Submissions S."/>
        </authorList>
    </citation>
    <scope>NUCLEOTIDE SEQUENCE [LARGE SCALE GENOMIC DNA]</scope>
    <source>
        <strain evidence="2">DSM 28881</strain>
    </source>
</reference>
<gene>
    <name evidence="1" type="ORF">SAMN05443431_103251</name>
</gene>
<dbReference type="SUPFAM" id="SSF52402">
    <property type="entry name" value="Adenine nucleotide alpha hydrolases-like"/>
    <property type="match status" value="1"/>
</dbReference>